<dbReference type="EMBL" id="PJMY01000002">
    <property type="protein sequence ID" value="PKV99563.1"/>
    <property type="molecule type" value="Genomic_DNA"/>
</dbReference>
<dbReference type="InterPro" id="IPR043129">
    <property type="entry name" value="ATPase_NBD"/>
</dbReference>
<dbReference type="Gene3D" id="3.30.420.150">
    <property type="entry name" value="Exopolyphosphatase. Domain 2"/>
    <property type="match status" value="1"/>
</dbReference>
<dbReference type="InterPro" id="IPR003695">
    <property type="entry name" value="Ppx_GppA_N"/>
</dbReference>
<sequence>MRLAVLDIGSNSAQLQVVDVVAGAPPLSTHAVKEPTLLAEELLPDGTLSERGIERAAAAVGRAVAAAVRLDVDQLYPFVTAAIRDAVNRDLVIERIAEASGIRPQYLSGEEEGRLTYLAAHRWYGWSAGRLLLVDIGGGSMEIAFGRDVEPELAVSLPLGAGRLSREFDAAEQTSRRQLKAMRKHVRGTLSEVTDRLRWEGTPRRAVATSKTFKQLARLAGAPPQRKGPFVRRSLSRADLKEIVPRLAKLTSAERARLRGVSQARSGQILAGALVAEATMAALDVDSVEVSPWALREGIMLRHLEAVAERPALPLQPLSRSDSATVVPLSTAVDH</sequence>
<dbReference type="InterPro" id="IPR050273">
    <property type="entry name" value="GppA/Ppx_hydrolase"/>
</dbReference>
<dbReference type="RefSeq" id="WP_101434131.1">
    <property type="nucleotide sequence ID" value="NZ_PJMY01000002.1"/>
</dbReference>
<keyword evidence="2" id="KW-0378">Hydrolase</keyword>
<comment type="similarity">
    <text evidence="1">Belongs to the GppA/Ppx family.</text>
</comment>
<dbReference type="PANTHER" id="PTHR30005:SF0">
    <property type="entry name" value="RETROGRADE REGULATION PROTEIN 2"/>
    <property type="match status" value="1"/>
</dbReference>
<organism evidence="4 5">
    <name type="scientific">Amycolatopsis echigonensis</name>
    <dbReference type="NCBI Taxonomy" id="2576905"/>
    <lineage>
        <taxon>Bacteria</taxon>
        <taxon>Bacillati</taxon>
        <taxon>Actinomycetota</taxon>
        <taxon>Actinomycetes</taxon>
        <taxon>Pseudonocardiales</taxon>
        <taxon>Pseudonocardiaceae</taxon>
        <taxon>Amycolatopsis</taxon>
    </lineage>
</organism>
<dbReference type="Proteomes" id="UP000233750">
    <property type="component" value="Unassembled WGS sequence"/>
</dbReference>
<dbReference type="OrthoDB" id="9793035at2"/>
<keyword evidence="5" id="KW-1185">Reference proteome</keyword>
<dbReference type="Gene3D" id="3.30.420.40">
    <property type="match status" value="1"/>
</dbReference>
<reference evidence="4 5" key="1">
    <citation type="submission" date="2017-12" db="EMBL/GenBank/DDBJ databases">
        <title>Sequencing the genomes of 1000 Actinobacteria strains.</title>
        <authorList>
            <person name="Klenk H.-P."/>
        </authorList>
    </citation>
    <scope>NUCLEOTIDE SEQUENCE [LARGE SCALE GENOMIC DNA]</scope>
    <source>
        <strain evidence="4 5">DSM 45165</strain>
    </source>
</reference>
<dbReference type="SUPFAM" id="SSF53067">
    <property type="entry name" value="Actin-like ATPase domain"/>
    <property type="match status" value="2"/>
</dbReference>
<evidence type="ECO:0000313" key="5">
    <source>
        <dbReference type="Proteomes" id="UP000233750"/>
    </source>
</evidence>
<protein>
    <submittedName>
        <fullName evidence="4">Exopolyphosphatase/guanosine-5'-triphosphate, 3'-diphosphate pyrophosphatase</fullName>
    </submittedName>
</protein>
<evidence type="ECO:0000256" key="1">
    <source>
        <dbReference type="ARBA" id="ARBA00007125"/>
    </source>
</evidence>
<accession>A0A2N3X0B5</accession>
<dbReference type="Pfam" id="PF02541">
    <property type="entry name" value="Ppx-GppA"/>
    <property type="match status" value="1"/>
</dbReference>
<evidence type="ECO:0000256" key="2">
    <source>
        <dbReference type="ARBA" id="ARBA00022801"/>
    </source>
</evidence>
<dbReference type="GO" id="GO:0016462">
    <property type="term" value="F:pyrophosphatase activity"/>
    <property type="evidence" value="ECO:0007669"/>
    <property type="project" value="TreeGrafter"/>
</dbReference>
<dbReference type="FunFam" id="3.30.420.150:FF:000006">
    <property type="entry name" value="Ppx/GppA family phosphatase"/>
    <property type="match status" value="1"/>
</dbReference>
<gene>
    <name evidence="4" type="ORF">ATK30_0541</name>
</gene>
<dbReference type="AlphaFoldDB" id="A0A2N3X0B5"/>
<evidence type="ECO:0000259" key="3">
    <source>
        <dbReference type="Pfam" id="PF02541"/>
    </source>
</evidence>
<name>A0A2N3X0B5_9PSEU</name>
<feature type="domain" description="Ppx/GppA phosphatase N-terminal" evidence="3">
    <location>
        <begin position="30"/>
        <end position="304"/>
    </location>
</feature>
<comment type="caution">
    <text evidence="4">The sequence shown here is derived from an EMBL/GenBank/DDBJ whole genome shotgun (WGS) entry which is preliminary data.</text>
</comment>
<evidence type="ECO:0000313" key="4">
    <source>
        <dbReference type="EMBL" id="PKV99563.1"/>
    </source>
</evidence>
<dbReference type="CDD" id="cd24056">
    <property type="entry name" value="ASKHA_NBD_MtPPX1-like"/>
    <property type="match status" value="1"/>
</dbReference>
<dbReference type="PANTHER" id="PTHR30005">
    <property type="entry name" value="EXOPOLYPHOSPHATASE"/>
    <property type="match status" value="1"/>
</dbReference>
<proteinExistence type="inferred from homology"/>